<evidence type="ECO:0000313" key="1">
    <source>
        <dbReference type="EMBL" id="GFT36595.1"/>
    </source>
</evidence>
<accession>A0A8X6TP79</accession>
<dbReference type="AlphaFoldDB" id="A0A8X6TP79"/>
<organism evidence="1 2">
    <name type="scientific">Nephila pilipes</name>
    <name type="common">Giant wood spider</name>
    <name type="synonym">Nephila maculata</name>
    <dbReference type="NCBI Taxonomy" id="299642"/>
    <lineage>
        <taxon>Eukaryota</taxon>
        <taxon>Metazoa</taxon>
        <taxon>Ecdysozoa</taxon>
        <taxon>Arthropoda</taxon>
        <taxon>Chelicerata</taxon>
        <taxon>Arachnida</taxon>
        <taxon>Araneae</taxon>
        <taxon>Araneomorphae</taxon>
        <taxon>Entelegynae</taxon>
        <taxon>Araneoidea</taxon>
        <taxon>Nephilidae</taxon>
        <taxon>Nephila</taxon>
    </lineage>
</organism>
<gene>
    <name evidence="1" type="ORF">NPIL_481261</name>
</gene>
<dbReference type="Proteomes" id="UP000887013">
    <property type="component" value="Unassembled WGS sequence"/>
</dbReference>
<proteinExistence type="predicted"/>
<dbReference type="EMBL" id="BMAW01062619">
    <property type="protein sequence ID" value="GFT36595.1"/>
    <property type="molecule type" value="Genomic_DNA"/>
</dbReference>
<name>A0A8X6TP79_NEPPI</name>
<comment type="caution">
    <text evidence="1">The sequence shown here is derived from an EMBL/GenBank/DDBJ whole genome shotgun (WGS) entry which is preliminary data.</text>
</comment>
<protein>
    <submittedName>
        <fullName evidence="1">Uncharacterized protein</fullName>
    </submittedName>
</protein>
<evidence type="ECO:0000313" key="2">
    <source>
        <dbReference type="Proteomes" id="UP000887013"/>
    </source>
</evidence>
<reference evidence="1" key="1">
    <citation type="submission" date="2020-08" db="EMBL/GenBank/DDBJ databases">
        <title>Multicomponent nature underlies the extraordinary mechanical properties of spider dragline silk.</title>
        <authorList>
            <person name="Kono N."/>
            <person name="Nakamura H."/>
            <person name="Mori M."/>
            <person name="Yoshida Y."/>
            <person name="Ohtoshi R."/>
            <person name="Malay A.D."/>
            <person name="Moran D.A.P."/>
            <person name="Tomita M."/>
            <person name="Numata K."/>
            <person name="Arakawa K."/>
        </authorList>
    </citation>
    <scope>NUCLEOTIDE SEQUENCE</scope>
</reference>
<keyword evidence="2" id="KW-1185">Reference proteome</keyword>
<sequence>MTKRKARRNPLTCLQRKEPTWRPGASTLRDVFSVVGRKRFQHCSFYLGDYLSSCERVAFGSEEASVELGAEVLVKLPHWLYSWEQNRARKSASLSMGHDPTFFNPVKTQEAQLEHFVTQCEEMFVPCLGVLPPTTPLDEDYYLVIGALNENNCKPPRTEQLKE</sequence>